<sequence>MATTGLPPADDADVARVTEALQMITPRWNVRILLALNQPAQRYTQIAAKLPYLQSGQLHPKIRSLCDAGLAERTEHSARHVTYGLTTRGRQLLPVLPMLASWAEQNLQKPEQPLSAIEQVEDSLTLLTRRQAPAILWALKSRQEVTARALARIVLPNGYWTNVYPPLRQLVDDGLVTTEGNGQPYRLSPAGAALGPVLGALSMWSAGRPLDHAARHPLWGRTTSGPATPTRAWTSHQHRPPASTAPAIPAQPARRLGWQPSELFSHATPTRAKAALPVGGARR</sequence>
<proteinExistence type="predicted"/>
<evidence type="ECO:0000313" key="6">
    <source>
        <dbReference type="EMBL" id="MFD1829865.1"/>
    </source>
</evidence>
<keyword evidence="1" id="KW-0805">Transcription regulation</keyword>
<dbReference type="SUPFAM" id="SSF46785">
    <property type="entry name" value="Winged helix' DNA-binding domain"/>
    <property type="match status" value="2"/>
</dbReference>
<dbReference type="RefSeq" id="WP_380898827.1">
    <property type="nucleotide sequence ID" value="NZ_JBHUFU010000004.1"/>
</dbReference>
<dbReference type="InterPro" id="IPR036388">
    <property type="entry name" value="WH-like_DNA-bd_sf"/>
</dbReference>
<evidence type="ECO:0000256" key="3">
    <source>
        <dbReference type="ARBA" id="ARBA00023163"/>
    </source>
</evidence>
<protein>
    <submittedName>
        <fullName evidence="6">Winged helix-turn-helix transcriptional regulator</fullName>
    </submittedName>
</protein>
<keyword evidence="2" id="KW-0238">DNA-binding</keyword>
<evidence type="ECO:0000256" key="1">
    <source>
        <dbReference type="ARBA" id="ARBA00023015"/>
    </source>
</evidence>
<dbReference type="Gene3D" id="1.10.10.10">
    <property type="entry name" value="Winged helix-like DNA-binding domain superfamily/Winged helix DNA-binding domain"/>
    <property type="match status" value="2"/>
</dbReference>
<feature type="domain" description="HTH hxlR-type" evidence="5">
    <location>
        <begin position="14"/>
        <end position="111"/>
    </location>
</feature>
<evidence type="ECO:0000256" key="2">
    <source>
        <dbReference type="ARBA" id="ARBA00023125"/>
    </source>
</evidence>
<dbReference type="PROSITE" id="PS51118">
    <property type="entry name" value="HTH_HXLR"/>
    <property type="match status" value="1"/>
</dbReference>
<comment type="caution">
    <text evidence="6">The sequence shown here is derived from an EMBL/GenBank/DDBJ whole genome shotgun (WGS) entry which is preliminary data.</text>
</comment>
<keyword evidence="7" id="KW-1185">Reference proteome</keyword>
<evidence type="ECO:0000256" key="4">
    <source>
        <dbReference type="SAM" id="MobiDB-lite"/>
    </source>
</evidence>
<accession>A0ABW4PIH7</accession>
<dbReference type="PANTHER" id="PTHR33204:SF37">
    <property type="entry name" value="HTH-TYPE TRANSCRIPTIONAL REGULATOR YODB"/>
    <property type="match status" value="1"/>
</dbReference>
<dbReference type="InterPro" id="IPR036390">
    <property type="entry name" value="WH_DNA-bd_sf"/>
</dbReference>
<name>A0ABW4PIH7_9ACTN</name>
<dbReference type="EMBL" id="JBHUFU010000004">
    <property type="protein sequence ID" value="MFD1829865.1"/>
    <property type="molecule type" value="Genomic_DNA"/>
</dbReference>
<dbReference type="PANTHER" id="PTHR33204">
    <property type="entry name" value="TRANSCRIPTIONAL REGULATOR, MARR FAMILY"/>
    <property type="match status" value="1"/>
</dbReference>
<dbReference type="Pfam" id="PF01638">
    <property type="entry name" value="HxlR"/>
    <property type="match status" value="1"/>
</dbReference>
<evidence type="ECO:0000313" key="7">
    <source>
        <dbReference type="Proteomes" id="UP001597365"/>
    </source>
</evidence>
<keyword evidence="3" id="KW-0804">Transcription</keyword>
<dbReference type="Proteomes" id="UP001597365">
    <property type="component" value="Unassembled WGS sequence"/>
</dbReference>
<evidence type="ECO:0000259" key="5">
    <source>
        <dbReference type="PROSITE" id="PS51118"/>
    </source>
</evidence>
<dbReference type="InterPro" id="IPR002577">
    <property type="entry name" value="HTH_HxlR"/>
</dbReference>
<feature type="compositionally biased region" description="Polar residues" evidence="4">
    <location>
        <begin position="221"/>
        <end position="235"/>
    </location>
</feature>
<feature type="region of interest" description="Disordered" evidence="4">
    <location>
        <begin position="220"/>
        <end position="248"/>
    </location>
</feature>
<gene>
    <name evidence="6" type="ORF">ACFSJS_09325</name>
</gene>
<reference evidence="7" key="1">
    <citation type="journal article" date="2019" name="Int. J. Syst. Evol. Microbiol.">
        <title>The Global Catalogue of Microorganisms (GCM) 10K type strain sequencing project: providing services to taxonomists for standard genome sequencing and annotation.</title>
        <authorList>
            <consortium name="The Broad Institute Genomics Platform"/>
            <consortium name="The Broad Institute Genome Sequencing Center for Infectious Disease"/>
            <person name="Wu L."/>
            <person name="Ma J."/>
        </authorList>
    </citation>
    <scope>NUCLEOTIDE SEQUENCE [LARGE SCALE GENOMIC DNA]</scope>
    <source>
        <strain evidence="7">CGMCC 4.7455</strain>
    </source>
</reference>
<organism evidence="6 7">
    <name type="scientific">Streptomyces desertarenae</name>
    <dbReference type="NCBI Taxonomy" id="2666184"/>
    <lineage>
        <taxon>Bacteria</taxon>
        <taxon>Bacillati</taxon>
        <taxon>Actinomycetota</taxon>
        <taxon>Actinomycetes</taxon>
        <taxon>Kitasatosporales</taxon>
        <taxon>Streptomycetaceae</taxon>
        <taxon>Streptomyces</taxon>
    </lineage>
</organism>